<organism evidence="3 4">
    <name type="scientific">Acinetobacter silvestris</name>
    <dbReference type="NCBI Taxonomy" id="1977882"/>
    <lineage>
        <taxon>Bacteria</taxon>
        <taxon>Pseudomonadati</taxon>
        <taxon>Pseudomonadota</taxon>
        <taxon>Gammaproteobacteria</taxon>
        <taxon>Moraxellales</taxon>
        <taxon>Moraxellaceae</taxon>
        <taxon>Acinetobacter</taxon>
    </lineage>
</organism>
<dbReference type="SMART" id="SM00530">
    <property type="entry name" value="HTH_XRE"/>
    <property type="match status" value="1"/>
</dbReference>
<dbReference type="Pfam" id="PF01381">
    <property type="entry name" value="HTH_3"/>
    <property type="match status" value="1"/>
</dbReference>
<sequence>MFNSFNGLELKLLRLFNEFSLEDVADKLGKSKQYVHKLETGLSYPTEELLASLCNIFNVKEDFFYQVHSPLQEDQIHFRSLKTSRQFAKQVVIARAEQLNRLLRFIEKHVNLPEYLINSIDTDHTILTGDQIEKIADDFRVQFELGLAPIQNLTEFCEDIGILITDFDSISNEVDALSLICQKPIIVRNTSKKSVCRQRFDIAHEVGHMVLHNGVITGDTLTESQAHRFASSLLLPQSMLRTNFPILFKGGRFDWAKMSEFKKIWGISKAAILYRAKQLNLIDDNQYKTGVIHLRVHGESKQEVEDPIMLEETPSLLQDAINVILEDNISAEKISEELNISIPILEKLTRMKFPIKKSKLQII</sequence>
<name>A0A1Y3CN44_9GAMM</name>
<dbReference type="PANTHER" id="PTHR43236">
    <property type="entry name" value="ANTITOXIN HIGA1"/>
    <property type="match status" value="1"/>
</dbReference>
<dbReference type="STRING" id="1977882.B9T28_01340"/>
<dbReference type="Gene3D" id="1.10.260.40">
    <property type="entry name" value="lambda repressor-like DNA-binding domains"/>
    <property type="match status" value="1"/>
</dbReference>
<dbReference type="InterPro" id="IPR010982">
    <property type="entry name" value="Lambda_DNA-bd_dom_sf"/>
</dbReference>
<dbReference type="CDD" id="cd00093">
    <property type="entry name" value="HTH_XRE"/>
    <property type="match status" value="1"/>
</dbReference>
<dbReference type="AlphaFoldDB" id="A0A1Y3CN44"/>
<dbReference type="InterPro" id="IPR052345">
    <property type="entry name" value="Rad_response_metalloprotease"/>
</dbReference>
<evidence type="ECO:0000259" key="2">
    <source>
        <dbReference type="PROSITE" id="PS50943"/>
    </source>
</evidence>
<dbReference type="OrthoDB" id="9794834at2"/>
<dbReference type="SUPFAM" id="SSF47413">
    <property type="entry name" value="lambda repressor-like DNA-binding domains"/>
    <property type="match status" value="1"/>
</dbReference>
<dbReference type="Gene3D" id="1.10.10.2910">
    <property type="match status" value="1"/>
</dbReference>
<dbReference type="Pfam" id="PF06114">
    <property type="entry name" value="Peptidase_M78"/>
    <property type="match status" value="1"/>
</dbReference>
<dbReference type="RefSeq" id="WP_086202162.1">
    <property type="nucleotide sequence ID" value="NZ_NEGB01000001.1"/>
</dbReference>
<reference evidence="3 4" key="1">
    <citation type="submission" date="2017-04" db="EMBL/GenBank/DDBJ databases">
        <title>High diversity of culturable Acinetobacter species in natural soil and water ecosystems.</title>
        <authorList>
            <person name="Nemec A."/>
            <person name="Radolfova-Krizova L."/>
        </authorList>
    </citation>
    <scope>NUCLEOTIDE SEQUENCE [LARGE SCALE GENOMIC DNA]</scope>
    <source>
        <strain evidence="3 4">ANC 4999</strain>
    </source>
</reference>
<gene>
    <name evidence="3" type="ORF">B9T28_01340</name>
</gene>
<dbReference type="PROSITE" id="PS50943">
    <property type="entry name" value="HTH_CROC1"/>
    <property type="match status" value="1"/>
</dbReference>
<proteinExistence type="inferred from homology"/>
<keyword evidence="4" id="KW-1185">Reference proteome</keyword>
<evidence type="ECO:0000313" key="3">
    <source>
        <dbReference type="EMBL" id="OTG67303.1"/>
    </source>
</evidence>
<dbReference type="InterPro" id="IPR001387">
    <property type="entry name" value="Cro/C1-type_HTH"/>
</dbReference>
<dbReference type="GO" id="GO:0003677">
    <property type="term" value="F:DNA binding"/>
    <property type="evidence" value="ECO:0007669"/>
    <property type="project" value="InterPro"/>
</dbReference>
<evidence type="ECO:0000313" key="4">
    <source>
        <dbReference type="Proteomes" id="UP000242765"/>
    </source>
</evidence>
<accession>A0A1Y3CN44</accession>
<protein>
    <recommendedName>
        <fullName evidence="2">HTH cro/C1-type domain-containing protein</fullName>
    </recommendedName>
</protein>
<evidence type="ECO:0000256" key="1">
    <source>
        <dbReference type="ARBA" id="ARBA00007227"/>
    </source>
</evidence>
<dbReference type="InterPro" id="IPR010359">
    <property type="entry name" value="IrrE_HExxH"/>
</dbReference>
<dbReference type="Proteomes" id="UP000242765">
    <property type="component" value="Unassembled WGS sequence"/>
</dbReference>
<dbReference type="PANTHER" id="PTHR43236:SF1">
    <property type="entry name" value="BLL7220 PROTEIN"/>
    <property type="match status" value="1"/>
</dbReference>
<dbReference type="EMBL" id="NEGB01000001">
    <property type="protein sequence ID" value="OTG67303.1"/>
    <property type="molecule type" value="Genomic_DNA"/>
</dbReference>
<comment type="caution">
    <text evidence="3">The sequence shown here is derived from an EMBL/GenBank/DDBJ whole genome shotgun (WGS) entry which is preliminary data.</text>
</comment>
<feature type="domain" description="HTH cro/C1-type" evidence="2">
    <location>
        <begin position="10"/>
        <end position="64"/>
    </location>
</feature>
<comment type="similarity">
    <text evidence="1">Belongs to the short-chain fatty acyl-CoA assimilation regulator (ScfR) family.</text>
</comment>